<dbReference type="Proteomes" id="UP000001072">
    <property type="component" value="Unassembled WGS sequence"/>
</dbReference>
<dbReference type="HOGENOM" id="CLU_637904_0_0_1"/>
<dbReference type="KEGG" id="mlr:MELLADRAFT_79736"/>
<dbReference type="SUPFAM" id="SSF53474">
    <property type="entry name" value="alpha/beta-Hydrolases"/>
    <property type="match status" value="1"/>
</dbReference>
<dbReference type="InterPro" id="IPR029058">
    <property type="entry name" value="AB_hydrolase_fold"/>
</dbReference>
<evidence type="ECO:0000313" key="2">
    <source>
        <dbReference type="EMBL" id="EGF98204.1"/>
    </source>
</evidence>
<reference evidence="3" key="1">
    <citation type="journal article" date="2011" name="Proc. Natl. Acad. Sci. U.S.A.">
        <title>Obligate biotrophy features unraveled by the genomic analysis of rust fungi.</title>
        <authorList>
            <person name="Duplessis S."/>
            <person name="Cuomo C.A."/>
            <person name="Lin Y.-C."/>
            <person name="Aerts A."/>
            <person name="Tisserant E."/>
            <person name="Veneault-Fourrey C."/>
            <person name="Joly D.L."/>
            <person name="Hacquard S."/>
            <person name="Amselem J."/>
            <person name="Cantarel B.L."/>
            <person name="Chiu R."/>
            <person name="Coutinho P.M."/>
            <person name="Feau N."/>
            <person name="Field M."/>
            <person name="Frey P."/>
            <person name="Gelhaye E."/>
            <person name="Goldberg J."/>
            <person name="Grabherr M.G."/>
            <person name="Kodira C.D."/>
            <person name="Kohler A."/>
            <person name="Kuees U."/>
            <person name="Lindquist E.A."/>
            <person name="Lucas S.M."/>
            <person name="Mago R."/>
            <person name="Mauceli E."/>
            <person name="Morin E."/>
            <person name="Murat C."/>
            <person name="Pangilinan J.L."/>
            <person name="Park R."/>
            <person name="Pearson M."/>
            <person name="Quesneville H."/>
            <person name="Rouhier N."/>
            <person name="Sakthikumar S."/>
            <person name="Salamov A.A."/>
            <person name="Schmutz J."/>
            <person name="Selles B."/>
            <person name="Shapiro H."/>
            <person name="Tanguay P."/>
            <person name="Tuskan G.A."/>
            <person name="Henrissat B."/>
            <person name="Van de Peer Y."/>
            <person name="Rouze P."/>
            <person name="Ellis J.G."/>
            <person name="Dodds P.N."/>
            <person name="Schein J.E."/>
            <person name="Zhong S."/>
            <person name="Hamelin R.C."/>
            <person name="Grigoriev I.V."/>
            <person name="Szabo L.J."/>
            <person name="Martin F."/>
        </authorList>
    </citation>
    <scope>NUCLEOTIDE SEQUENCE [LARGE SCALE GENOMIC DNA]</scope>
    <source>
        <strain evidence="3">98AG31 / pathotype 3-4-7</strain>
    </source>
</reference>
<dbReference type="GeneID" id="18933310"/>
<dbReference type="OrthoDB" id="19657at2759"/>
<feature type="domain" description="AB hydrolase-1" evidence="1">
    <location>
        <begin position="53"/>
        <end position="243"/>
    </location>
</feature>
<proteinExistence type="predicted"/>
<dbReference type="RefSeq" id="XP_007418534.1">
    <property type="nucleotide sequence ID" value="XM_007418472.1"/>
</dbReference>
<evidence type="ECO:0000259" key="1">
    <source>
        <dbReference type="Pfam" id="PF00561"/>
    </source>
</evidence>
<name>F4SAY2_MELLP</name>
<accession>F4SAY2</accession>
<dbReference type="EMBL" id="GL883182">
    <property type="protein sequence ID" value="EGF98204.1"/>
    <property type="molecule type" value="Genomic_DNA"/>
</dbReference>
<dbReference type="AlphaFoldDB" id="F4SAY2"/>
<organism evidence="3">
    <name type="scientific">Melampsora larici-populina (strain 98AG31 / pathotype 3-4-7)</name>
    <name type="common">Poplar leaf rust fungus</name>
    <dbReference type="NCBI Taxonomy" id="747676"/>
    <lineage>
        <taxon>Eukaryota</taxon>
        <taxon>Fungi</taxon>
        <taxon>Dikarya</taxon>
        <taxon>Basidiomycota</taxon>
        <taxon>Pucciniomycotina</taxon>
        <taxon>Pucciniomycetes</taxon>
        <taxon>Pucciniales</taxon>
        <taxon>Melampsoraceae</taxon>
        <taxon>Melampsora</taxon>
    </lineage>
</organism>
<dbReference type="InterPro" id="IPR000073">
    <property type="entry name" value="AB_hydrolase_1"/>
</dbReference>
<protein>
    <recommendedName>
        <fullName evidence="1">AB hydrolase-1 domain-containing protein</fullName>
    </recommendedName>
</protein>
<sequence>MPYVTVTPGVDLYYELRKTISQNPSEKPWLLSLHPVFLDLTFASPYIEGKGDLLERFNILLIDFRCHGRTISKVSPSCDIWTLATDLAIALDKLMIGPVHILAGDSLSTEISMRFAGLFPELVSSICMCAMPPETEQGFIQTAFYTMLWAWVNPEFPEDWESSVLATQWWLYGPKAHQDLDVLDSWAGTMIRRYPPCKAVKSLGSCIAYTEREPPPQSLYKLIRAPILALHGDFENIYDVTRARARFNELTNAGPGSKFTVLTGTPLSAYDANPKIVKANYYPWIDAQLAASPKVPPRVRPNFVAALQLLSELYHDPTIAKRDPYTSESFYGLSEEKIKSNTERLEYLSEVEKTKFSFLGGNAPERWTGASFEEMHPWRFSKRFRTDKGSDSVVDVAGEIMLAITESTLDENDDDDASE</sequence>
<dbReference type="Pfam" id="PF00561">
    <property type="entry name" value="Abhydrolase_1"/>
    <property type="match status" value="1"/>
</dbReference>
<gene>
    <name evidence="2" type="ORF">MELLADRAFT_79736</name>
</gene>
<dbReference type="Gene3D" id="3.40.50.1820">
    <property type="entry name" value="alpha/beta hydrolase"/>
    <property type="match status" value="1"/>
</dbReference>
<evidence type="ECO:0000313" key="3">
    <source>
        <dbReference type="Proteomes" id="UP000001072"/>
    </source>
</evidence>
<keyword evidence="3" id="KW-1185">Reference proteome</keyword>
<dbReference type="eggNOG" id="ENOG502S4I8">
    <property type="taxonomic scope" value="Eukaryota"/>
</dbReference>
<dbReference type="VEuPathDB" id="FungiDB:MELLADRAFT_79736"/>
<dbReference type="InParanoid" id="F4SAY2"/>